<gene>
    <name evidence="2" type="ORF">TRFO_32664</name>
</gene>
<reference evidence="2" key="1">
    <citation type="submission" date="2016-10" db="EMBL/GenBank/DDBJ databases">
        <authorList>
            <person name="Benchimol M."/>
            <person name="Almeida L.G."/>
            <person name="Vasconcelos A.T."/>
            <person name="Perreira-Neves A."/>
            <person name="Rosa I.A."/>
            <person name="Tasca T."/>
            <person name="Bogo M.R."/>
            <person name="de Souza W."/>
        </authorList>
    </citation>
    <scope>NUCLEOTIDE SEQUENCE [LARGE SCALE GENOMIC DNA]</scope>
    <source>
        <strain evidence="2">K</strain>
    </source>
</reference>
<dbReference type="EMBL" id="MLAK01000946">
    <property type="protein sequence ID" value="OHT00637.1"/>
    <property type="molecule type" value="Genomic_DNA"/>
</dbReference>
<dbReference type="VEuPathDB" id="TrichDB:TRFO_32664"/>
<proteinExistence type="predicted"/>
<dbReference type="RefSeq" id="XP_068353773.1">
    <property type="nucleotide sequence ID" value="XM_068508621.1"/>
</dbReference>
<sequence length="180" mass="21064">MTQMRKDALLQRRDGLAAKLEIILNELKYGPDKFENDTPGKPDLYRSRNVQYIPTNSTIINVDEKRLKRTSTTLMKGARLTTVDIPTRQQVEPILKTRRVTQVSRTNYTKSDQIDRAVDNIIEYDLDSRRIAPRLLKVQEIEARLADARSKYEEARQRMRAKRQQYEELEKAEEENAGKL</sequence>
<dbReference type="GeneID" id="94843325"/>
<organism evidence="2 3">
    <name type="scientific">Tritrichomonas foetus</name>
    <dbReference type="NCBI Taxonomy" id="1144522"/>
    <lineage>
        <taxon>Eukaryota</taxon>
        <taxon>Metamonada</taxon>
        <taxon>Parabasalia</taxon>
        <taxon>Tritrichomonadida</taxon>
        <taxon>Tritrichomonadidae</taxon>
        <taxon>Tritrichomonas</taxon>
    </lineage>
</organism>
<comment type="caution">
    <text evidence="2">The sequence shown here is derived from an EMBL/GenBank/DDBJ whole genome shotgun (WGS) entry which is preliminary data.</text>
</comment>
<evidence type="ECO:0000256" key="1">
    <source>
        <dbReference type="SAM" id="MobiDB-lite"/>
    </source>
</evidence>
<dbReference type="AlphaFoldDB" id="A0A1J4JTN9"/>
<feature type="compositionally biased region" description="Basic and acidic residues" evidence="1">
    <location>
        <begin position="164"/>
        <end position="180"/>
    </location>
</feature>
<feature type="region of interest" description="Disordered" evidence="1">
    <location>
        <begin position="152"/>
        <end position="180"/>
    </location>
</feature>
<accession>A0A1J4JTN9</accession>
<evidence type="ECO:0000313" key="3">
    <source>
        <dbReference type="Proteomes" id="UP000179807"/>
    </source>
</evidence>
<name>A0A1J4JTN9_9EUKA</name>
<protein>
    <submittedName>
        <fullName evidence="2">Uncharacterized protein</fullName>
    </submittedName>
</protein>
<dbReference type="Proteomes" id="UP000179807">
    <property type="component" value="Unassembled WGS sequence"/>
</dbReference>
<evidence type="ECO:0000313" key="2">
    <source>
        <dbReference type="EMBL" id="OHT00637.1"/>
    </source>
</evidence>
<keyword evidence="3" id="KW-1185">Reference proteome</keyword>